<protein>
    <submittedName>
        <fullName evidence="8">DoxX</fullName>
    </submittedName>
</protein>
<evidence type="ECO:0000256" key="6">
    <source>
        <dbReference type="ARBA" id="ARBA00023136"/>
    </source>
</evidence>
<dbReference type="PANTHER" id="PTHR33452">
    <property type="entry name" value="OXIDOREDUCTASE CATD-RELATED"/>
    <property type="match status" value="1"/>
</dbReference>
<organism evidence="8 9">
    <name type="scientific">Pseudomonas syringae pv. primulae</name>
    <dbReference type="NCBI Taxonomy" id="251707"/>
    <lineage>
        <taxon>Bacteria</taxon>
        <taxon>Pseudomonadati</taxon>
        <taxon>Pseudomonadota</taxon>
        <taxon>Gammaproteobacteria</taxon>
        <taxon>Pseudomonadales</taxon>
        <taxon>Pseudomonadaceae</taxon>
        <taxon>Pseudomonas</taxon>
    </lineage>
</organism>
<keyword evidence="3" id="KW-1003">Cell membrane</keyword>
<name>A0A3M3XFF3_9PSED</name>
<proteinExistence type="inferred from homology"/>
<dbReference type="PANTHER" id="PTHR33452:SF1">
    <property type="entry name" value="INNER MEMBRANE PROTEIN YPHA-RELATED"/>
    <property type="match status" value="1"/>
</dbReference>
<evidence type="ECO:0000256" key="4">
    <source>
        <dbReference type="ARBA" id="ARBA00022692"/>
    </source>
</evidence>
<dbReference type="InterPro" id="IPR051907">
    <property type="entry name" value="DoxX-like_oxidoreductase"/>
</dbReference>
<gene>
    <name evidence="8" type="ORF">ALQ36_01889</name>
</gene>
<evidence type="ECO:0000313" key="8">
    <source>
        <dbReference type="EMBL" id="RMO68860.1"/>
    </source>
</evidence>
<feature type="transmembrane region" description="Helical" evidence="7">
    <location>
        <begin position="84"/>
        <end position="103"/>
    </location>
</feature>
<evidence type="ECO:0000256" key="3">
    <source>
        <dbReference type="ARBA" id="ARBA00022475"/>
    </source>
</evidence>
<sequence>MSNGMYLRYQLFDDQRDAMILVARVMILILYGYFGFTYVTDHGSFVNYLKSVDAPIPQITAIVATLVEFFGGLALLFGFWTRPIAAIFVLYTIGTGIIGHAFWNTTNPADHHTLFVHFFKNVSIAGGFLFLCLLGPGKYSIDKR</sequence>
<keyword evidence="4 7" id="KW-0812">Transmembrane</keyword>
<evidence type="ECO:0000256" key="5">
    <source>
        <dbReference type="ARBA" id="ARBA00022989"/>
    </source>
</evidence>
<accession>A0A3M3XFF3</accession>
<feature type="transmembrane region" description="Helical" evidence="7">
    <location>
        <begin position="59"/>
        <end position="77"/>
    </location>
</feature>
<evidence type="ECO:0000256" key="7">
    <source>
        <dbReference type="SAM" id="Phobius"/>
    </source>
</evidence>
<feature type="transmembrane region" description="Helical" evidence="7">
    <location>
        <begin position="21"/>
        <end position="39"/>
    </location>
</feature>
<reference evidence="8 9" key="1">
    <citation type="submission" date="2018-08" db="EMBL/GenBank/DDBJ databases">
        <title>Recombination of ecologically and evolutionarily significant loci maintains genetic cohesion in the Pseudomonas syringae species complex.</title>
        <authorList>
            <person name="Dillon M."/>
            <person name="Thakur S."/>
            <person name="Almeida R.N.D."/>
            <person name="Weir B.S."/>
            <person name="Guttman D.S."/>
        </authorList>
    </citation>
    <scope>NUCLEOTIDE SEQUENCE [LARGE SCALE GENOMIC DNA]</scope>
    <source>
        <strain evidence="8 9">ICMP 2732</strain>
    </source>
</reference>
<keyword evidence="5 7" id="KW-1133">Transmembrane helix</keyword>
<comment type="caution">
    <text evidence="8">The sequence shown here is derived from an EMBL/GenBank/DDBJ whole genome shotgun (WGS) entry which is preliminary data.</text>
</comment>
<comment type="subcellular location">
    <subcellularLocation>
        <location evidence="1">Cell membrane</location>
        <topology evidence="1">Multi-pass membrane protein</topology>
    </subcellularLocation>
</comment>
<dbReference type="EMBL" id="RBPY01000185">
    <property type="protein sequence ID" value="RMO68860.1"/>
    <property type="molecule type" value="Genomic_DNA"/>
</dbReference>
<evidence type="ECO:0000256" key="1">
    <source>
        <dbReference type="ARBA" id="ARBA00004651"/>
    </source>
</evidence>
<dbReference type="InterPro" id="IPR032808">
    <property type="entry name" value="DoxX"/>
</dbReference>
<dbReference type="AlphaFoldDB" id="A0A3M3XFF3"/>
<dbReference type="Pfam" id="PF07681">
    <property type="entry name" value="DoxX"/>
    <property type="match status" value="1"/>
</dbReference>
<evidence type="ECO:0000313" key="9">
    <source>
        <dbReference type="Proteomes" id="UP000281350"/>
    </source>
</evidence>
<evidence type="ECO:0000256" key="2">
    <source>
        <dbReference type="ARBA" id="ARBA00006679"/>
    </source>
</evidence>
<dbReference type="Proteomes" id="UP000281350">
    <property type="component" value="Unassembled WGS sequence"/>
</dbReference>
<dbReference type="GO" id="GO:0005886">
    <property type="term" value="C:plasma membrane"/>
    <property type="evidence" value="ECO:0007669"/>
    <property type="project" value="UniProtKB-SubCell"/>
</dbReference>
<comment type="similarity">
    <text evidence="2">Belongs to the DoxX family.</text>
</comment>
<feature type="transmembrane region" description="Helical" evidence="7">
    <location>
        <begin position="115"/>
        <end position="134"/>
    </location>
</feature>
<keyword evidence="6 7" id="KW-0472">Membrane</keyword>